<evidence type="ECO:0000256" key="2">
    <source>
        <dbReference type="ARBA" id="ARBA00022670"/>
    </source>
</evidence>
<feature type="active site" description="Charge relay system" evidence="11 12">
    <location>
        <position position="306"/>
    </location>
</feature>
<dbReference type="InterPro" id="IPR032815">
    <property type="entry name" value="S8_pro-domain"/>
</dbReference>
<protein>
    <submittedName>
        <fullName evidence="15">Neuroendocrine convertase 1-like</fullName>
    </submittedName>
</protein>
<sequence length="799" mass="89511">MTRLAMLGGSDLVLVLALLCVFNTLAQTKATKTEAKDLERSESKKTMSNNIKDEDLIESYQEIKETLRNIFSQGVHPDEGGDHLREYLEPNNRLPMSRDALSSYDATHKRGGVSNLRASRRRGVFIRKNEALIDSLRDQVPHQYTGRWRHDSLHHVHTGGEHTNTYLNEWVVHLTGGRELAAAVAKDLGYQFLGQVGRFDDVYRMVKRDHPATHKREAPTLTHHLNAHAQFDTRTRPYLPKLDLQVLNVWDQGVTGKGVRVLVLDDGIEWEHEDLQANYDPEISYDYNSNDSNPEPRYDSQLSNSHGTRCAGEIAMVPNNHKCGVGVAYGARLGGVRMLDGPVSDIVEGLSLIHSIEVVDVVSCSWGPTDDGKRVEGPGRLAEMSMHKGTKLGRGGRGVVYVWAAGNGGSVGDNCNCDGYTSSIYTLSISSASETGKFPWYGELCTSTLAAAYSSGAYTDQKIATTDLHNKCTTKFSGTSAAAPLAAGIIALALEVNPRLTWRDMQHAVVWSSEWAPLAHNGGWILNGWGLRINPRFGFGLLNAENLINTVRNWTNVGQQRTCKVAPTNRSSDTLETGGWVKVEFDSDGCVGSEDEVKFLEHVQLVTTINYTRRGALTISLVSPQGTQATLLTERKADTSKKGFNKWPFMSVHTWAEDPSGVWTLTFYDNTDGEENGTIEDLELILYGTKERPAYLQDKRTYKIRYDQVEDKEEYTKKDDKLLLNALQLYTLPWDELLDLLNKSTRSTLSREDIEMLLKEDRLEHTLRNLQSQDEKLGTRSMSKLNWELIFDELMARRQ</sequence>
<dbReference type="GO" id="GO:0012505">
    <property type="term" value="C:endomembrane system"/>
    <property type="evidence" value="ECO:0007669"/>
    <property type="project" value="UniProtKB-ARBA"/>
</dbReference>
<keyword evidence="6 12" id="KW-0720">Serine protease</keyword>
<keyword evidence="16" id="KW-1185">Reference proteome</keyword>
<dbReference type="GO" id="GO:0016020">
    <property type="term" value="C:membrane"/>
    <property type="evidence" value="ECO:0007669"/>
    <property type="project" value="TreeGrafter"/>
</dbReference>
<dbReference type="GO" id="GO:0005737">
    <property type="term" value="C:cytoplasm"/>
    <property type="evidence" value="ECO:0007669"/>
    <property type="project" value="UniProtKB-ARBA"/>
</dbReference>
<dbReference type="Proteomes" id="UP000747542">
    <property type="component" value="Unassembled WGS sequence"/>
</dbReference>
<dbReference type="GO" id="GO:0005615">
    <property type="term" value="C:extracellular space"/>
    <property type="evidence" value="ECO:0007669"/>
    <property type="project" value="TreeGrafter"/>
</dbReference>
<dbReference type="FunFam" id="2.60.120.260:FF:000006">
    <property type="entry name" value="Proprotein convertase subtilisin/kexin type 5"/>
    <property type="match status" value="1"/>
</dbReference>
<dbReference type="SUPFAM" id="SSF52743">
    <property type="entry name" value="Subtilisin-like"/>
    <property type="match status" value="1"/>
</dbReference>
<dbReference type="PROSITE" id="PS51892">
    <property type="entry name" value="SUBTILASE"/>
    <property type="match status" value="1"/>
</dbReference>
<dbReference type="InterPro" id="IPR015500">
    <property type="entry name" value="Peptidase_S8_subtilisin-rel"/>
</dbReference>
<dbReference type="PROSITE" id="PS00137">
    <property type="entry name" value="SUBTILASE_HIS"/>
    <property type="match status" value="1"/>
</dbReference>
<dbReference type="PANTHER" id="PTHR42884:SF14">
    <property type="entry name" value="NEUROENDOCRINE CONVERTASE 1"/>
    <property type="match status" value="1"/>
</dbReference>
<evidence type="ECO:0000256" key="1">
    <source>
        <dbReference type="ARBA" id="ARBA00005325"/>
    </source>
</evidence>
<dbReference type="InterPro" id="IPR000209">
    <property type="entry name" value="Peptidase_S8/S53_dom"/>
</dbReference>
<dbReference type="Pfam" id="PF01483">
    <property type="entry name" value="P_proprotein"/>
    <property type="match status" value="1"/>
</dbReference>
<evidence type="ECO:0000313" key="15">
    <source>
        <dbReference type="EMBL" id="KAG7154866.1"/>
    </source>
</evidence>
<evidence type="ECO:0000256" key="3">
    <source>
        <dbReference type="ARBA" id="ARBA00022685"/>
    </source>
</evidence>
<evidence type="ECO:0000256" key="5">
    <source>
        <dbReference type="ARBA" id="ARBA00022801"/>
    </source>
</evidence>
<evidence type="ECO:0000256" key="4">
    <source>
        <dbReference type="ARBA" id="ARBA00022729"/>
    </source>
</evidence>
<keyword evidence="2 12" id="KW-0645">Protease</keyword>
<keyword evidence="9" id="KW-1015">Disulfide bond</keyword>
<dbReference type="GO" id="GO:0004252">
    <property type="term" value="F:serine-type endopeptidase activity"/>
    <property type="evidence" value="ECO:0007669"/>
    <property type="project" value="UniProtKB-UniRule"/>
</dbReference>
<evidence type="ECO:0000256" key="8">
    <source>
        <dbReference type="ARBA" id="ARBA00023145"/>
    </source>
</evidence>
<evidence type="ECO:0000256" key="12">
    <source>
        <dbReference type="PROSITE-ProRule" id="PRU01240"/>
    </source>
</evidence>
<keyword evidence="4 13" id="KW-0732">Signal</keyword>
<feature type="active site" description="Charge relay system" evidence="11 12">
    <location>
        <position position="265"/>
    </location>
</feature>
<feature type="chain" id="PRO_5035302053" evidence="13">
    <location>
        <begin position="27"/>
        <end position="799"/>
    </location>
</feature>
<dbReference type="PANTHER" id="PTHR42884">
    <property type="entry name" value="PROPROTEIN CONVERTASE SUBTILISIN/KEXIN-RELATED"/>
    <property type="match status" value="1"/>
</dbReference>
<keyword evidence="10" id="KW-0325">Glycoprotein</keyword>
<dbReference type="PRINTS" id="PR00723">
    <property type="entry name" value="SUBTILISIN"/>
</dbReference>
<dbReference type="InterPro" id="IPR036852">
    <property type="entry name" value="Peptidase_S8/S53_dom_sf"/>
</dbReference>
<proteinExistence type="inferred from homology"/>
<dbReference type="FunFam" id="3.40.50.200:FF:000021">
    <property type="entry name" value="Proprotein convertase subtilisin/kexin type 5a"/>
    <property type="match status" value="1"/>
</dbReference>
<keyword evidence="5 12" id="KW-0378">Hydrolase</keyword>
<evidence type="ECO:0000256" key="9">
    <source>
        <dbReference type="ARBA" id="ARBA00023157"/>
    </source>
</evidence>
<keyword evidence="3" id="KW-0165">Cleavage on pair of basic residues</keyword>
<comment type="similarity">
    <text evidence="1">Belongs to the peptidase S8 family. Furin subfamily.</text>
</comment>
<feature type="active site" description="Charge relay system" evidence="11 12">
    <location>
        <position position="480"/>
    </location>
</feature>
<dbReference type="SUPFAM" id="SSF54897">
    <property type="entry name" value="Protease propeptides/inhibitors"/>
    <property type="match status" value="1"/>
</dbReference>
<keyword evidence="8" id="KW-0865">Zymogen</keyword>
<feature type="signal peptide" evidence="13">
    <location>
        <begin position="1"/>
        <end position="26"/>
    </location>
</feature>
<name>A0A8J5MKL8_HOMAM</name>
<keyword evidence="7" id="KW-0106">Calcium</keyword>
<gene>
    <name evidence="15" type="primary">Pcsk1-L</name>
    <name evidence="15" type="ORF">Hamer_G021196</name>
</gene>
<dbReference type="CDD" id="cd04059">
    <property type="entry name" value="Peptidases_S8_Protein_convertases_Kexins_Furin-like"/>
    <property type="match status" value="1"/>
</dbReference>
<dbReference type="AlphaFoldDB" id="A0A8J5MKL8"/>
<dbReference type="Pfam" id="PF16470">
    <property type="entry name" value="S8_pro-domain"/>
    <property type="match status" value="1"/>
</dbReference>
<feature type="domain" description="P/Homo B" evidence="14">
    <location>
        <begin position="556"/>
        <end position="692"/>
    </location>
</feature>
<dbReference type="GO" id="GO:0043005">
    <property type="term" value="C:neuron projection"/>
    <property type="evidence" value="ECO:0007669"/>
    <property type="project" value="TreeGrafter"/>
</dbReference>
<dbReference type="Pfam" id="PF00082">
    <property type="entry name" value="Peptidase_S8"/>
    <property type="match status" value="1"/>
</dbReference>
<accession>A0A8J5MKL8</accession>
<evidence type="ECO:0000256" key="6">
    <source>
        <dbReference type="ARBA" id="ARBA00022825"/>
    </source>
</evidence>
<dbReference type="InterPro" id="IPR002884">
    <property type="entry name" value="P_dom"/>
</dbReference>
<evidence type="ECO:0000256" key="10">
    <source>
        <dbReference type="ARBA" id="ARBA00023180"/>
    </source>
</evidence>
<comment type="caution">
    <text evidence="15">The sequence shown here is derived from an EMBL/GenBank/DDBJ whole genome shotgun (WGS) entry which is preliminary data.</text>
</comment>
<dbReference type="SUPFAM" id="SSF49785">
    <property type="entry name" value="Galactose-binding domain-like"/>
    <property type="match status" value="1"/>
</dbReference>
<dbReference type="PROSITE" id="PS51829">
    <property type="entry name" value="P_HOMO_B"/>
    <property type="match status" value="1"/>
</dbReference>
<dbReference type="InterPro" id="IPR022398">
    <property type="entry name" value="Peptidase_S8_His-AS"/>
</dbReference>
<dbReference type="InterPro" id="IPR034182">
    <property type="entry name" value="Kexin/furin"/>
</dbReference>
<dbReference type="GO" id="GO:0016486">
    <property type="term" value="P:peptide hormone processing"/>
    <property type="evidence" value="ECO:0007669"/>
    <property type="project" value="TreeGrafter"/>
</dbReference>
<evidence type="ECO:0000259" key="14">
    <source>
        <dbReference type="PROSITE" id="PS51829"/>
    </source>
</evidence>
<dbReference type="PROSITE" id="PS00138">
    <property type="entry name" value="SUBTILASE_SER"/>
    <property type="match status" value="1"/>
</dbReference>
<evidence type="ECO:0000256" key="7">
    <source>
        <dbReference type="ARBA" id="ARBA00022837"/>
    </source>
</evidence>
<evidence type="ECO:0000256" key="11">
    <source>
        <dbReference type="PIRSR" id="PIRSR615500-1"/>
    </source>
</evidence>
<evidence type="ECO:0000256" key="13">
    <source>
        <dbReference type="SAM" id="SignalP"/>
    </source>
</evidence>
<dbReference type="EMBL" id="JAHLQT010043652">
    <property type="protein sequence ID" value="KAG7154866.1"/>
    <property type="molecule type" value="Genomic_DNA"/>
</dbReference>
<dbReference type="InterPro" id="IPR008979">
    <property type="entry name" value="Galactose-bd-like_sf"/>
</dbReference>
<evidence type="ECO:0000313" key="16">
    <source>
        <dbReference type="Proteomes" id="UP000747542"/>
    </source>
</evidence>
<dbReference type="Gene3D" id="3.40.50.200">
    <property type="entry name" value="Peptidase S8/S53 domain"/>
    <property type="match status" value="1"/>
</dbReference>
<dbReference type="Gene3D" id="2.60.120.260">
    <property type="entry name" value="Galactose-binding domain-like"/>
    <property type="match status" value="1"/>
</dbReference>
<reference evidence="15" key="1">
    <citation type="journal article" date="2021" name="Sci. Adv.">
        <title>The American lobster genome reveals insights on longevity, neural, and immune adaptations.</title>
        <authorList>
            <person name="Polinski J.M."/>
            <person name="Zimin A.V."/>
            <person name="Clark K.F."/>
            <person name="Kohn A.B."/>
            <person name="Sadowski N."/>
            <person name="Timp W."/>
            <person name="Ptitsyn A."/>
            <person name="Khanna P."/>
            <person name="Romanova D.Y."/>
            <person name="Williams P."/>
            <person name="Greenwood S.J."/>
            <person name="Moroz L.L."/>
            <person name="Walt D.R."/>
            <person name="Bodnar A.G."/>
        </authorList>
    </citation>
    <scope>NUCLEOTIDE SEQUENCE</scope>
    <source>
        <strain evidence="15">GMGI-L3</strain>
    </source>
</reference>
<organism evidence="15 16">
    <name type="scientific">Homarus americanus</name>
    <name type="common">American lobster</name>
    <dbReference type="NCBI Taxonomy" id="6706"/>
    <lineage>
        <taxon>Eukaryota</taxon>
        <taxon>Metazoa</taxon>
        <taxon>Ecdysozoa</taxon>
        <taxon>Arthropoda</taxon>
        <taxon>Crustacea</taxon>
        <taxon>Multicrustacea</taxon>
        <taxon>Malacostraca</taxon>
        <taxon>Eumalacostraca</taxon>
        <taxon>Eucarida</taxon>
        <taxon>Decapoda</taxon>
        <taxon>Pleocyemata</taxon>
        <taxon>Astacidea</taxon>
        <taxon>Nephropoidea</taxon>
        <taxon>Nephropidae</taxon>
        <taxon>Homarus</taxon>
    </lineage>
</organism>
<dbReference type="InterPro" id="IPR023828">
    <property type="entry name" value="Peptidase_S8_Ser-AS"/>
</dbReference>